<accession>A0ACC0WMI3</accession>
<protein>
    <submittedName>
        <fullName evidence="1">Uncharacterized protein</fullName>
    </submittedName>
</protein>
<evidence type="ECO:0000313" key="1">
    <source>
        <dbReference type="EMBL" id="KAI9920064.1"/>
    </source>
</evidence>
<dbReference type="EMBL" id="CM047589">
    <property type="protein sequence ID" value="KAI9920064.1"/>
    <property type="molecule type" value="Genomic_DNA"/>
</dbReference>
<organism evidence="1 2">
    <name type="scientific">Peronosclerospora sorghi</name>
    <dbReference type="NCBI Taxonomy" id="230839"/>
    <lineage>
        <taxon>Eukaryota</taxon>
        <taxon>Sar</taxon>
        <taxon>Stramenopiles</taxon>
        <taxon>Oomycota</taxon>
        <taxon>Peronosporomycetes</taxon>
        <taxon>Peronosporales</taxon>
        <taxon>Peronosporaceae</taxon>
        <taxon>Peronosclerospora</taxon>
    </lineage>
</organism>
<keyword evidence="2" id="KW-1185">Reference proteome</keyword>
<sequence length="276" mass="30158">MALALRIPEEGEFRSRACCDFSSFESTSTVAPPKALFRWSRAVRESLGEKATDAVKVKTLVVAMPGPAQQFVHQLTTSWTVVGTLLTTDRVQPCKLQSVPSTEVILSKTGLHVSEEENCLALLMGHPVPPEATWVWLQKLIEHVDAQEIVCLDSQVSTIYADESTNEKAGTKLRMLATSVVTEAIQMQTPVPALPTPQFITGIAAALLTHGELRQRRVRVFLSLRDVGAATIDVMRSFLPLTASSSSVLGMLERSRSLLPPNELKQHNGVLSVLYA</sequence>
<dbReference type="Proteomes" id="UP001163321">
    <property type="component" value="Chromosome 10"/>
</dbReference>
<evidence type="ECO:0000313" key="2">
    <source>
        <dbReference type="Proteomes" id="UP001163321"/>
    </source>
</evidence>
<name>A0ACC0WMI3_9STRA</name>
<gene>
    <name evidence="1" type="ORF">PsorP6_015599</name>
</gene>
<reference evidence="1 2" key="1">
    <citation type="journal article" date="2022" name="bioRxiv">
        <title>The genome of the oomycete Peronosclerospora sorghi, a cosmopolitan pathogen of maize and sorghum, is inflated with dispersed pseudogenes.</title>
        <authorList>
            <person name="Fletcher K."/>
            <person name="Martin F."/>
            <person name="Isakeit T."/>
            <person name="Cavanaugh K."/>
            <person name="Magill C."/>
            <person name="Michelmore R."/>
        </authorList>
    </citation>
    <scope>NUCLEOTIDE SEQUENCE [LARGE SCALE GENOMIC DNA]</scope>
    <source>
        <strain evidence="1">P6</strain>
    </source>
</reference>
<proteinExistence type="predicted"/>
<comment type="caution">
    <text evidence="1">The sequence shown here is derived from an EMBL/GenBank/DDBJ whole genome shotgun (WGS) entry which is preliminary data.</text>
</comment>